<comment type="caution">
    <text evidence="2">The sequence shown here is derived from an EMBL/GenBank/DDBJ whole genome shotgun (WGS) entry which is preliminary data.</text>
</comment>
<dbReference type="Pfam" id="PF03435">
    <property type="entry name" value="Sacchrp_dh_NADP"/>
    <property type="match status" value="1"/>
</dbReference>
<feature type="domain" description="Saccharopine dehydrogenase NADP binding" evidence="1">
    <location>
        <begin position="5"/>
        <end position="120"/>
    </location>
</feature>
<evidence type="ECO:0000313" key="2">
    <source>
        <dbReference type="EMBL" id="MBB5018364.1"/>
    </source>
</evidence>
<dbReference type="PANTHER" id="PTHR43781">
    <property type="entry name" value="SACCHAROPINE DEHYDROGENASE"/>
    <property type="match status" value="1"/>
</dbReference>
<dbReference type="InterPro" id="IPR005097">
    <property type="entry name" value="Sacchrp_dh_NADP-bd"/>
</dbReference>
<gene>
    <name evidence="2" type="ORF">HNQ59_001652</name>
</gene>
<protein>
    <submittedName>
        <fullName evidence="2">Short subunit dehydrogenase-like uncharacterized protein</fullName>
    </submittedName>
</protein>
<reference evidence="2 3" key="1">
    <citation type="submission" date="2020-08" db="EMBL/GenBank/DDBJ databases">
        <title>Genomic Encyclopedia of Type Strains, Phase IV (KMG-IV): sequencing the most valuable type-strain genomes for metagenomic binning, comparative biology and taxonomic classification.</title>
        <authorList>
            <person name="Goeker M."/>
        </authorList>
    </citation>
    <scope>NUCLEOTIDE SEQUENCE [LARGE SCALE GENOMIC DNA]</scope>
    <source>
        <strain evidence="2 3">DSM 27165</strain>
    </source>
</reference>
<organism evidence="2 3">
    <name type="scientific">Chitinivorax tropicus</name>
    <dbReference type="NCBI Taxonomy" id="714531"/>
    <lineage>
        <taxon>Bacteria</taxon>
        <taxon>Pseudomonadati</taxon>
        <taxon>Pseudomonadota</taxon>
        <taxon>Betaproteobacteria</taxon>
        <taxon>Chitinivorax</taxon>
    </lineage>
</organism>
<proteinExistence type="predicted"/>
<name>A0A840MGK1_9PROT</name>
<dbReference type="InterPro" id="IPR036291">
    <property type="entry name" value="NAD(P)-bd_dom_sf"/>
</dbReference>
<dbReference type="RefSeq" id="WP_246490903.1">
    <property type="nucleotide sequence ID" value="NZ_JACHHY010000008.1"/>
</dbReference>
<dbReference type="EMBL" id="JACHHY010000008">
    <property type="protein sequence ID" value="MBB5018364.1"/>
    <property type="molecule type" value="Genomic_DNA"/>
</dbReference>
<keyword evidence="3" id="KW-1185">Reference proteome</keyword>
<dbReference type="PANTHER" id="PTHR43781:SF1">
    <property type="entry name" value="SACCHAROPINE DEHYDROGENASE"/>
    <property type="match status" value="1"/>
</dbReference>
<evidence type="ECO:0000313" key="3">
    <source>
        <dbReference type="Proteomes" id="UP000575898"/>
    </source>
</evidence>
<accession>A0A840MGK1</accession>
<sequence>MTDWMIYGANGYTGQLIARQAVQLGLKPILAGRQQGAIGELARQLGLECRIFGLDQPDLAEQLKGVSLLLNCAGPFSATCQPLISACLHQRCHYLDITGEIAAFEWAHSKHTAAHAAGIVLCPGVGFDVVPTDCLAAALKAALPDATTLALGFSSNSGISPGTAKTTIEGFALGAKIRENGQLKNVPFAYRRRAIDFGDGEKQALTILWGDIVTAYYSTGIPNIEVYVSMAPKMANHIKHLNWLKPLLGLGFVQRLLKAWVGRRIQGPSQQSREQSPTWVWGEARNAKGEIRTARIRTTNGYQLTVDSALYIVQKLLTDLTVPGGYYTPSLLLGPGLVEALPGSGKLTIS</sequence>
<dbReference type="Gene3D" id="3.40.50.720">
    <property type="entry name" value="NAD(P)-binding Rossmann-like Domain"/>
    <property type="match status" value="1"/>
</dbReference>
<dbReference type="AlphaFoldDB" id="A0A840MGK1"/>
<dbReference type="Proteomes" id="UP000575898">
    <property type="component" value="Unassembled WGS sequence"/>
</dbReference>
<evidence type="ECO:0000259" key="1">
    <source>
        <dbReference type="Pfam" id="PF03435"/>
    </source>
</evidence>
<dbReference type="SUPFAM" id="SSF51735">
    <property type="entry name" value="NAD(P)-binding Rossmann-fold domains"/>
    <property type="match status" value="1"/>
</dbReference>